<proteinExistence type="predicted"/>
<dbReference type="EMBL" id="KX576638">
    <property type="protein sequence ID" value="AOQ28025.1"/>
    <property type="molecule type" value="Genomic_DNA"/>
</dbReference>
<name>A0A1C9LYR0_9CAUD</name>
<protein>
    <recommendedName>
        <fullName evidence="1">Glycine-rich domain-containing protein</fullName>
    </recommendedName>
</protein>
<sequence length="232" mass="22597">MTPSLRFWNGSAFVSPTFKFSTSLQSPKFAYIWNGTQFVRVWPDSAPFRISVTTAGTFTSNLPDWWRVADLVLIGAGGGGGGGGSDTSGGGFGGNAGIWATRTITRGDDVPWNTLSLAGIVGTGGNGGSGGFGPTAGGTGGSTSCTTASLTAAGGTGGSNANYSGSGGLNQGRAPGDKTYNGQLYVGGVPVGGFGSVGSPPGAGGNGGQARFGLCGLAGGKGGDGAAFIYVQ</sequence>
<evidence type="ECO:0000313" key="3">
    <source>
        <dbReference type="Proteomes" id="UP000221721"/>
    </source>
</evidence>
<reference evidence="2 3" key="1">
    <citation type="submission" date="2016-07" db="EMBL/GenBank/DDBJ databases">
        <authorList>
            <person name="Crews N.M."/>
            <person name="Broadbent M.R."/>
            <person name="Baker C.M."/>
            <person name="Li L."/>
            <person name="Squire M.C."/>
            <person name="Watkins H.A."/>
            <person name="Rinehart C.A."/>
            <person name="King R.A."/>
            <person name="Staples A.K."/>
            <person name="Rowland N.S."/>
            <person name="Gaffney B.L."/>
            <person name="Ball S.L."/>
            <person name="Garlena R.A."/>
            <person name="Russell D.A."/>
            <person name="Pope W.H."/>
            <person name="Jacobs-Sera D."/>
            <person name="Hendrix R.W."/>
            <person name="Hatfull G.F."/>
        </authorList>
    </citation>
    <scope>NUCLEOTIDE SEQUENCE [LARGE SCALE GENOMIC DNA]</scope>
</reference>
<organism evidence="2 3">
    <name type="scientific">Mycobacterium phage Gruunaga</name>
    <dbReference type="NCBI Taxonomy" id="1897770"/>
    <lineage>
        <taxon>Viruses</taxon>
        <taxon>Duplodnaviria</taxon>
        <taxon>Heunggongvirae</taxon>
        <taxon>Uroviricota</taxon>
        <taxon>Caudoviricetes</taxon>
        <taxon>Gladiatorvirus</taxon>
        <taxon>Gladiatorvirus gladiator</taxon>
    </lineage>
</organism>
<dbReference type="InterPro" id="IPR049304">
    <property type="entry name" value="Gly_rich_dom"/>
</dbReference>
<accession>A0A1C9LYR0</accession>
<gene>
    <name evidence="2" type="ORF">SEA_GRUUNAGA_8</name>
</gene>
<evidence type="ECO:0000259" key="1">
    <source>
        <dbReference type="Pfam" id="PF21722"/>
    </source>
</evidence>
<feature type="domain" description="Glycine-rich" evidence="1">
    <location>
        <begin position="53"/>
        <end position="230"/>
    </location>
</feature>
<evidence type="ECO:0000313" key="2">
    <source>
        <dbReference type="EMBL" id="AOQ28025.1"/>
    </source>
</evidence>
<dbReference type="Pfam" id="PF21722">
    <property type="entry name" value="Gly_rich_2"/>
    <property type="match status" value="1"/>
</dbReference>
<dbReference type="Proteomes" id="UP000221721">
    <property type="component" value="Segment"/>
</dbReference>